<keyword evidence="1" id="KW-0732">Signal</keyword>
<reference evidence="3 4" key="1">
    <citation type="journal article" date="2018" name="Sci. Rep.">
        <title>Genomic signatures of local adaptation to the degree of environmental predictability in rotifers.</title>
        <authorList>
            <person name="Franch-Gras L."/>
            <person name="Hahn C."/>
            <person name="Garcia-Roger E.M."/>
            <person name="Carmona M.J."/>
            <person name="Serra M."/>
            <person name="Gomez A."/>
        </authorList>
    </citation>
    <scope>NUCLEOTIDE SEQUENCE [LARGE SCALE GENOMIC DNA]</scope>
    <source>
        <strain evidence="3">HYR1</strain>
    </source>
</reference>
<protein>
    <recommendedName>
        <fullName evidence="2">SET domain-containing protein</fullName>
    </recommendedName>
</protein>
<evidence type="ECO:0000313" key="4">
    <source>
        <dbReference type="Proteomes" id="UP000276133"/>
    </source>
</evidence>
<dbReference type="InterPro" id="IPR046341">
    <property type="entry name" value="SET_dom_sf"/>
</dbReference>
<evidence type="ECO:0000259" key="2">
    <source>
        <dbReference type="PROSITE" id="PS50280"/>
    </source>
</evidence>
<accession>A0A3M7PCZ6</accession>
<dbReference type="OrthoDB" id="10149414at2759"/>
<dbReference type="SUPFAM" id="SSF82199">
    <property type="entry name" value="SET domain"/>
    <property type="match status" value="1"/>
</dbReference>
<sequence length="205" mass="24413">MKDKFCIKLLLILFFAHCLKLEEVCDQKFEMLEAKKMLPNLFNISYIIENTQNYNFFKIELKETLQKGIGIFSTRRIASNRTILYYKLKIFDGKNYTAFDNFKYSFIVIDNETGQHDRTRVADIFIDSNQKPRGRKPFWGYLINEPDENQNENVKVYLDQTKYDTEIGNILVYKMVTKAIIEPGEEITWCYGNSYERNYKTNCIF</sequence>
<dbReference type="AlphaFoldDB" id="A0A3M7PCZ6"/>
<keyword evidence="4" id="KW-1185">Reference proteome</keyword>
<proteinExistence type="predicted"/>
<feature type="signal peptide" evidence="1">
    <location>
        <begin position="1"/>
        <end position="21"/>
    </location>
</feature>
<feature type="domain" description="SET" evidence="2">
    <location>
        <begin position="57"/>
        <end position="192"/>
    </location>
</feature>
<feature type="chain" id="PRO_5017967329" description="SET domain-containing protein" evidence="1">
    <location>
        <begin position="22"/>
        <end position="205"/>
    </location>
</feature>
<evidence type="ECO:0000256" key="1">
    <source>
        <dbReference type="SAM" id="SignalP"/>
    </source>
</evidence>
<dbReference type="Proteomes" id="UP000276133">
    <property type="component" value="Unassembled WGS sequence"/>
</dbReference>
<evidence type="ECO:0000313" key="3">
    <source>
        <dbReference type="EMBL" id="RMZ96859.1"/>
    </source>
</evidence>
<dbReference type="EMBL" id="REGN01011836">
    <property type="protein sequence ID" value="RMZ96859.1"/>
    <property type="molecule type" value="Genomic_DNA"/>
</dbReference>
<organism evidence="3 4">
    <name type="scientific">Brachionus plicatilis</name>
    <name type="common">Marine rotifer</name>
    <name type="synonym">Brachionus muelleri</name>
    <dbReference type="NCBI Taxonomy" id="10195"/>
    <lineage>
        <taxon>Eukaryota</taxon>
        <taxon>Metazoa</taxon>
        <taxon>Spiralia</taxon>
        <taxon>Gnathifera</taxon>
        <taxon>Rotifera</taxon>
        <taxon>Eurotatoria</taxon>
        <taxon>Monogononta</taxon>
        <taxon>Pseudotrocha</taxon>
        <taxon>Ploima</taxon>
        <taxon>Brachionidae</taxon>
        <taxon>Brachionus</taxon>
    </lineage>
</organism>
<dbReference type="PROSITE" id="PS50280">
    <property type="entry name" value="SET"/>
    <property type="match status" value="1"/>
</dbReference>
<comment type="caution">
    <text evidence="3">The sequence shown here is derived from an EMBL/GenBank/DDBJ whole genome shotgun (WGS) entry which is preliminary data.</text>
</comment>
<name>A0A3M7PCZ6_BRAPC</name>
<gene>
    <name evidence="3" type="ORF">BpHYR1_038410</name>
</gene>
<dbReference type="InterPro" id="IPR001214">
    <property type="entry name" value="SET_dom"/>
</dbReference>
<dbReference type="Gene3D" id="2.170.270.10">
    <property type="entry name" value="SET domain"/>
    <property type="match status" value="1"/>
</dbReference>
<dbReference type="Pfam" id="PF00856">
    <property type="entry name" value="SET"/>
    <property type="match status" value="1"/>
</dbReference>